<organism evidence="2 3">
    <name type="scientific">Chitinophaga dinghuensis</name>
    <dbReference type="NCBI Taxonomy" id="1539050"/>
    <lineage>
        <taxon>Bacteria</taxon>
        <taxon>Pseudomonadati</taxon>
        <taxon>Bacteroidota</taxon>
        <taxon>Chitinophagia</taxon>
        <taxon>Chitinophagales</taxon>
        <taxon>Chitinophagaceae</taxon>
        <taxon>Chitinophaga</taxon>
    </lineage>
</organism>
<dbReference type="RefSeq" id="WP_111591088.1">
    <property type="nucleotide sequence ID" value="NZ_QLMA01000002.1"/>
</dbReference>
<dbReference type="EMBL" id="QLMA01000002">
    <property type="protein sequence ID" value="RAJ85426.1"/>
    <property type="molecule type" value="Genomic_DNA"/>
</dbReference>
<keyword evidence="1" id="KW-1133">Transmembrane helix</keyword>
<dbReference type="InterPro" id="IPR008620">
    <property type="entry name" value="FixH"/>
</dbReference>
<proteinExistence type="predicted"/>
<comment type="caution">
    <text evidence="2">The sequence shown here is derived from an EMBL/GenBank/DDBJ whole genome shotgun (WGS) entry which is preliminary data.</text>
</comment>
<keyword evidence="1" id="KW-0812">Transmembrane</keyword>
<accession>A0A327WDH7</accession>
<evidence type="ECO:0000313" key="3">
    <source>
        <dbReference type="Proteomes" id="UP000249819"/>
    </source>
</evidence>
<dbReference type="AlphaFoldDB" id="A0A327WDH7"/>
<protein>
    <submittedName>
        <fullName evidence="2">FixH protein</fullName>
    </submittedName>
</protein>
<keyword evidence="3" id="KW-1185">Reference proteome</keyword>
<keyword evidence="1" id="KW-0472">Membrane</keyword>
<name>A0A327WDH7_9BACT</name>
<dbReference type="Pfam" id="PF05751">
    <property type="entry name" value="FixH"/>
    <property type="match status" value="1"/>
</dbReference>
<dbReference type="Proteomes" id="UP000249819">
    <property type="component" value="Unassembled WGS sequence"/>
</dbReference>
<gene>
    <name evidence="2" type="ORF">CLV59_102129</name>
</gene>
<evidence type="ECO:0000256" key="1">
    <source>
        <dbReference type="SAM" id="Phobius"/>
    </source>
</evidence>
<sequence length="145" mass="16637">MNWGHKIILVFVIFAAGILTLVTRSMRTKIDMVTKDYYSEELKYQEVIEGRNNANALSAPVEVSQPAETVNISMPHELIGQTLNGTITFYRPSDSGKDFEVPLQPDNSGNQTVGRDKFVRGNYRVKIRWEMNNKPYYQEQVLHIN</sequence>
<evidence type="ECO:0000313" key="2">
    <source>
        <dbReference type="EMBL" id="RAJ85426.1"/>
    </source>
</evidence>
<feature type="transmembrane region" description="Helical" evidence="1">
    <location>
        <begin position="6"/>
        <end position="23"/>
    </location>
</feature>
<dbReference type="OrthoDB" id="1493774at2"/>
<reference evidence="2 3" key="1">
    <citation type="submission" date="2018-06" db="EMBL/GenBank/DDBJ databases">
        <title>Genomic Encyclopedia of Archaeal and Bacterial Type Strains, Phase II (KMG-II): from individual species to whole genera.</title>
        <authorList>
            <person name="Goeker M."/>
        </authorList>
    </citation>
    <scope>NUCLEOTIDE SEQUENCE [LARGE SCALE GENOMIC DNA]</scope>
    <source>
        <strain evidence="2 3">DSM 29821</strain>
    </source>
</reference>